<accession>A0ABV3G4H6</accession>
<proteinExistence type="predicted"/>
<sequence>MVCFFARDGDQLVARELAISHWSADQLSGPGVCGVLARRLETHCPDGFVPARLTVDLFSPVSNVPLEVDSEIVRRGRRIAVADASIAQGGKTRVRATAVFLATGTEPPGRVWSPTPDLPMPPPGCVSPNGAPPLFKSGDRDWSGDFTVNQNADRKISWHAMPALVEDEPLTPFQHAAMVGDTTNHICHWGSEGAGYINADMTLTLARLPTGFELGLRADNIIAADGISIGTATLYDRAGQLGTCVVSTLSNARRQIDYSRFRVSERAG</sequence>
<dbReference type="EMBL" id="JBFAKC010000022">
    <property type="protein sequence ID" value="MEV0712579.1"/>
    <property type="molecule type" value="Genomic_DNA"/>
</dbReference>
<organism evidence="3 4">
    <name type="scientific">Nocardia aurea</name>
    <dbReference type="NCBI Taxonomy" id="2144174"/>
    <lineage>
        <taxon>Bacteria</taxon>
        <taxon>Bacillati</taxon>
        <taxon>Actinomycetota</taxon>
        <taxon>Actinomycetes</taxon>
        <taxon>Mycobacteriales</taxon>
        <taxon>Nocardiaceae</taxon>
        <taxon>Nocardia</taxon>
    </lineage>
</organism>
<dbReference type="InterPro" id="IPR049449">
    <property type="entry name" value="TesB_ACOT8-like_N"/>
</dbReference>
<dbReference type="InterPro" id="IPR049450">
    <property type="entry name" value="ACOT8-like_C"/>
</dbReference>
<evidence type="ECO:0000259" key="1">
    <source>
        <dbReference type="Pfam" id="PF13622"/>
    </source>
</evidence>
<protein>
    <submittedName>
        <fullName evidence="3">Acyl-CoA thioesterase domain-containing protein</fullName>
    </submittedName>
</protein>
<dbReference type="Gene3D" id="2.40.160.210">
    <property type="entry name" value="Acyl-CoA thioesterase, double hotdog domain"/>
    <property type="match status" value="1"/>
</dbReference>
<evidence type="ECO:0000313" key="4">
    <source>
        <dbReference type="Proteomes" id="UP001551695"/>
    </source>
</evidence>
<name>A0ABV3G4H6_9NOCA</name>
<dbReference type="InterPro" id="IPR042171">
    <property type="entry name" value="Acyl-CoA_hotdog"/>
</dbReference>
<dbReference type="SUPFAM" id="SSF54637">
    <property type="entry name" value="Thioesterase/thiol ester dehydrase-isomerase"/>
    <property type="match status" value="1"/>
</dbReference>
<dbReference type="RefSeq" id="WP_357789677.1">
    <property type="nucleotide sequence ID" value="NZ_JBFAKC010000022.1"/>
</dbReference>
<feature type="domain" description="Acyl-CoA thioesterase-like C-terminal" evidence="2">
    <location>
        <begin position="153"/>
        <end position="244"/>
    </location>
</feature>
<evidence type="ECO:0000259" key="2">
    <source>
        <dbReference type="Pfam" id="PF20789"/>
    </source>
</evidence>
<dbReference type="Pfam" id="PF13622">
    <property type="entry name" value="4HBT_3"/>
    <property type="match status" value="1"/>
</dbReference>
<comment type="caution">
    <text evidence="3">The sequence shown here is derived from an EMBL/GenBank/DDBJ whole genome shotgun (WGS) entry which is preliminary data.</text>
</comment>
<gene>
    <name evidence="3" type="ORF">AB0I48_33990</name>
</gene>
<keyword evidence="4" id="KW-1185">Reference proteome</keyword>
<dbReference type="InterPro" id="IPR029069">
    <property type="entry name" value="HotDog_dom_sf"/>
</dbReference>
<feature type="domain" description="Acyl-CoA thioesterase-like N-terminal HotDog" evidence="1">
    <location>
        <begin position="32"/>
        <end position="100"/>
    </location>
</feature>
<dbReference type="Pfam" id="PF20789">
    <property type="entry name" value="4HBT_3C"/>
    <property type="match status" value="1"/>
</dbReference>
<reference evidence="3 4" key="1">
    <citation type="submission" date="2024-06" db="EMBL/GenBank/DDBJ databases">
        <title>The Natural Products Discovery Center: Release of the First 8490 Sequenced Strains for Exploring Actinobacteria Biosynthetic Diversity.</title>
        <authorList>
            <person name="Kalkreuter E."/>
            <person name="Kautsar S.A."/>
            <person name="Yang D."/>
            <person name="Bader C.D."/>
            <person name="Teijaro C.N."/>
            <person name="Fluegel L."/>
            <person name="Davis C.M."/>
            <person name="Simpson J.R."/>
            <person name="Lauterbach L."/>
            <person name="Steele A.D."/>
            <person name="Gui C."/>
            <person name="Meng S."/>
            <person name="Li G."/>
            <person name="Viehrig K."/>
            <person name="Ye F."/>
            <person name="Su P."/>
            <person name="Kiefer A.F."/>
            <person name="Nichols A."/>
            <person name="Cepeda A.J."/>
            <person name="Yan W."/>
            <person name="Fan B."/>
            <person name="Jiang Y."/>
            <person name="Adhikari A."/>
            <person name="Zheng C.-J."/>
            <person name="Schuster L."/>
            <person name="Cowan T.M."/>
            <person name="Smanski M.J."/>
            <person name="Chevrette M.G."/>
            <person name="De Carvalho L.P.S."/>
            <person name="Shen B."/>
        </authorList>
    </citation>
    <scope>NUCLEOTIDE SEQUENCE [LARGE SCALE GENOMIC DNA]</scope>
    <source>
        <strain evidence="3 4">NPDC050403</strain>
    </source>
</reference>
<dbReference type="Proteomes" id="UP001551695">
    <property type="component" value="Unassembled WGS sequence"/>
</dbReference>
<evidence type="ECO:0000313" key="3">
    <source>
        <dbReference type="EMBL" id="MEV0712579.1"/>
    </source>
</evidence>